<name>A0A9D4Z0W3_CHLVU</name>
<dbReference type="SUPFAM" id="SSF52091">
    <property type="entry name" value="SpoIIaa-like"/>
    <property type="match status" value="1"/>
</dbReference>
<dbReference type="AlphaFoldDB" id="A0A9D4Z0W3"/>
<dbReference type="PROSITE" id="PS50801">
    <property type="entry name" value="STAS"/>
    <property type="match status" value="1"/>
</dbReference>
<accession>A0A9D4Z0W3</accession>
<evidence type="ECO:0000313" key="9">
    <source>
        <dbReference type="Proteomes" id="UP001055712"/>
    </source>
</evidence>
<feature type="transmembrane region" description="Helical" evidence="6">
    <location>
        <begin position="472"/>
        <end position="504"/>
    </location>
</feature>
<evidence type="ECO:0000256" key="4">
    <source>
        <dbReference type="ARBA" id="ARBA00023136"/>
    </source>
</evidence>
<protein>
    <recommendedName>
        <fullName evidence="7">STAS domain-containing protein</fullName>
    </recommendedName>
</protein>
<dbReference type="NCBIfam" id="TIGR00815">
    <property type="entry name" value="sulP"/>
    <property type="match status" value="1"/>
</dbReference>
<keyword evidence="4 6" id="KW-0472">Membrane</keyword>
<evidence type="ECO:0000256" key="1">
    <source>
        <dbReference type="ARBA" id="ARBA00004141"/>
    </source>
</evidence>
<dbReference type="PANTHER" id="PTHR11814">
    <property type="entry name" value="SULFATE TRANSPORTER"/>
    <property type="match status" value="1"/>
</dbReference>
<feature type="transmembrane region" description="Helical" evidence="6">
    <location>
        <begin position="378"/>
        <end position="398"/>
    </location>
</feature>
<feature type="transmembrane region" description="Helical" evidence="6">
    <location>
        <begin position="178"/>
        <end position="196"/>
    </location>
</feature>
<evidence type="ECO:0000256" key="5">
    <source>
        <dbReference type="SAM" id="MobiDB-lite"/>
    </source>
</evidence>
<keyword evidence="9" id="KW-1185">Reference proteome</keyword>
<feature type="transmembrane region" description="Helical" evidence="6">
    <location>
        <begin position="445"/>
        <end position="466"/>
    </location>
</feature>
<dbReference type="CDD" id="cd07042">
    <property type="entry name" value="STAS_SulP_like_sulfate_transporter"/>
    <property type="match status" value="1"/>
</dbReference>
<keyword evidence="2 6" id="KW-0812">Transmembrane</keyword>
<evidence type="ECO:0000256" key="6">
    <source>
        <dbReference type="SAM" id="Phobius"/>
    </source>
</evidence>
<dbReference type="OrthoDB" id="540766at2759"/>
<dbReference type="InterPro" id="IPR011547">
    <property type="entry name" value="SLC26A/SulP_dom"/>
</dbReference>
<feature type="transmembrane region" description="Helical" evidence="6">
    <location>
        <begin position="138"/>
        <end position="158"/>
    </location>
</feature>
<dbReference type="InterPro" id="IPR002645">
    <property type="entry name" value="STAS_dom"/>
</dbReference>
<dbReference type="GO" id="GO:0055085">
    <property type="term" value="P:transmembrane transport"/>
    <property type="evidence" value="ECO:0007669"/>
    <property type="project" value="InterPro"/>
</dbReference>
<reference evidence="8" key="1">
    <citation type="journal article" date="2019" name="Plant J.">
        <title>Chlorella vulgaris genome assembly and annotation reveals the molecular basis for metabolic acclimation to high light conditions.</title>
        <authorList>
            <person name="Cecchin M."/>
            <person name="Marcolungo L."/>
            <person name="Rossato M."/>
            <person name="Girolomoni L."/>
            <person name="Cosentino E."/>
            <person name="Cuine S."/>
            <person name="Li-Beisson Y."/>
            <person name="Delledonne M."/>
            <person name="Ballottari M."/>
        </authorList>
    </citation>
    <scope>NUCLEOTIDE SEQUENCE</scope>
    <source>
        <strain evidence="8">211/11P</strain>
    </source>
</reference>
<feature type="transmembrane region" description="Helical" evidence="6">
    <location>
        <begin position="410"/>
        <end position="433"/>
    </location>
</feature>
<keyword evidence="3 6" id="KW-1133">Transmembrane helix</keyword>
<sequence length="666" mass="73844">MGLQAADGSDGSPRASGSDNSDLKGSHYAVPDVHDASLLDEARALINSQRAQWAEETEGWTWYTWLGYYVPFFSWIRTYKWKSWLLWDVAAGLSTGAMVIPQGMSYANLAGLPYVFGLYGAFVPCIVYAFLGTSRQLVVGPVAVTSILLGNGLSDFMPTEADPNNPVDPQVQENYNHAAIQIAFIAGCFYTAFGLFRMGWITNFLSSAMISGFMSGASITIALSQVKYILGLKIPRTDTLQDSLDEIFSNLSQFKWREFCMGMSFIFLLLSFQYLSRTYKRRLNFLKALGPLTVCVISIALMNIFDWYNPKEKPYIKPIGNIPSGLPGFTGTWWLPLFNVGRQMTLAVLICFIDVCESISIAKALARVNKYQLNYTQELRGLGIANLFGAMFSCYTTTGSFSRSAVNNSVGAQTPLANLTTGLMLMVTLLWITPVFKNMSQNVQGAIIIVGVLALFDYNEFIYLWKINKFDWLVWVVCFLTVLFAGVEIGIGVGVGLSIVVVIYKVAFPRISQLGRLPNSQIYRSLRLYPEAEETPGVLLLRVDAPLLFFNIEGVKEYVRKEITKSRADGKKSGIPVRVVVLDLAPVTDVDATGIHFLDDLVDELKEQEIHVVLGNPSLQVLVSLKRAHLDRKIGRSNLHVGMADAVAQAVFLVKEHQKVEGVNTV</sequence>
<feature type="transmembrane region" description="Helical" evidence="6">
    <location>
        <begin position="256"/>
        <end position="276"/>
    </location>
</feature>
<reference evidence="8" key="2">
    <citation type="submission" date="2020-11" db="EMBL/GenBank/DDBJ databases">
        <authorList>
            <person name="Cecchin M."/>
            <person name="Marcolungo L."/>
            <person name="Rossato M."/>
            <person name="Girolomoni L."/>
            <person name="Cosentino E."/>
            <person name="Cuine S."/>
            <person name="Li-Beisson Y."/>
            <person name="Delledonne M."/>
            <person name="Ballottari M."/>
        </authorList>
    </citation>
    <scope>NUCLEOTIDE SEQUENCE</scope>
    <source>
        <strain evidence="8">211/11P</strain>
        <tissue evidence="8">Whole cell</tissue>
    </source>
</reference>
<dbReference type="Gene3D" id="3.30.750.24">
    <property type="entry name" value="STAS domain"/>
    <property type="match status" value="1"/>
</dbReference>
<proteinExistence type="predicted"/>
<feature type="transmembrane region" description="Helical" evidence="6">
    <location>
        <begin position="344"/>
        <end position="366"/>
    </location>
</feature>
<comment type="subcellular location">
    <subcellularLocation>
        <location evidence="1">Membrane</location>
        <topology evidence="1">Multi-pass membrane protein</topology>
    </subcellularLocation>
</comment>
<feature type="transmembrane region" description="Helical" evidence="6">
    <location>
        <begin position="208"/>
        <end position="230"/>
    </location>
</feature>
<feature type="region of interest" description="Disordered" evidence="5">
    <location>
        <begin position="1"/>
        <end position="22"/>
    </location>
</feature>
<dbReference type="Proteomes" id="UP001055712">
    <property type="component" value="Unassembled WGS sequence"/>
</dbReference>
<dbReference type="EMBL" id="SIDB01000002">
    <property type="protein sequence ID" value="KAI3436333.1"/>
    <property type="molecule type" value="Genomic_DNA"/>
</dbReference>
<dbReference type="Pfam" id="PF00916">
    <property type="entry name" value="Sulfate_transp"/>
    <property type="match status" value="1"/>
</dbReference>
<evidence type="ECO:0000256" key="2">
    <source>
        <dbReference type="ARBA" id="ARBA00022692"/>
    </source>
</evidence>
<dbReference type="InterPro" id="IPR001902">
    <property type="entry name" value="SLC26A/SulP_fam"/>
</dbReference>
<feature type="domain" description="STAS" evidence="7">
    <location>
        <begin position="528"/>
        <end position="650"/>
    </location>
</feature>
<gene>
    <name evidence="8" type="ORF">D9Q98_002386</name>
</gene>
<feature type="transmembrane region" description="Helical" evidence="6">
    <location>
        <begin position="110"/>
        <end position="131"/>
    </location>
</feature>
<feature type="transmembrane region" description="Helical" evidence="6">
    <location>
        <begin position="84"/>
        <end position="104"/>
    </location>
</feature>
<comment type="caution">
    <text evidence="8">The sequence shown here is derived from an EMBL/GenBank/DDBJ whole genome shotgun (WGS) entry which is preliminary data.</text>
</comment>
<evidence type="ECO:0000313" key="8">
    <source>
        <dbReference type="EMBL" id="KAI3436333.1"/>
    </source>
</evidence>
<dbReference type="InterPro" id="IPR036513">
    <property type="entry name" value="STAS_dom_sf"/>
</dbReference>
<dbReference type="Pfam" id="PF01740">
    <property type="entry name" value="STAS"/>
    <property type="match status" value="1"/>
</dbReference>
<organism evidence="8 9">
    <name type="scientific">Chlorella vulgaris</name>
    <name type="common">Green alga</name>
    <dbReference type="NCBI Taxonomy" id="3077"/>
    <lineage>
        <taxon>Eukaryota</taxon>
        <taxon>Viridiplantae</taxon>
        <taxon>Chlorophyta</taxon>
        <taxon>core chlorophytes</taxon>
        <taxon>Trebouxiophyceae</taxon>
        <taxon>Chlorellales</taxon>
        <taxon>Chlorellaceae</taxon>
        <taxon>Chlorella clade</taxon>
        <taxon>Chlorella</taxon>
    </lineage>
</organism>
<evidence type="ECO:0000259" key="7">
    <source>
        <dbReference type="PROSITE" id="PS50801"/>
    </source>
</evidence>
<feature type="transmembrane region" description="Helical" evidence="6">
    <location>
        <begin position="288"/>
        <end position="308"/>
    </location>
</feature>
<evidence type="ECO:0000256" key="3">
    <source>
        <dbReference type="ARBA" id="ARBA00022989"/>
    </source>
</evidence>
<dbReference type="GO" id="GO:0016020">
    <property type="term" value="C:membrane"/>
    <property type="evidence" value="ECO:0007669"/>
    <property type="project" value="UniProtKB-SubCell"/>
</dbReference>